<feature type="domain" description="PPM-type phosphatase" evidence="7">
    <location>
        <begin position="270"/>
        <end position="585"/>
    </location>
</feature>
<feature type="domain" description="Tyrosine-protein phosphatase" evidence="5">
    <location>
        <begin position="96"/>
        <end position="253"/>
    </location>
</feature>
<dbReference type="InterPro" id="IPR052832">
    <property type="entry name" value="Starch-Glucan_Phosphatase"/>
</dbReference>
<dbReference type="Pfam" id="PF00481">
    <property type="entry name" value="PP2C"/>
    <property type="match status" value="1"/>
</dbReference>
<dbReference type="SMART" id="SM00195">
    <property type="entry name" value="DSPc"/>
    <property type="match status" value="1"/>
</dbReference>
<dbReference type="InterPro" id="IPR020422">
    <property type="entry name" value="TYR_PHOSPHATASE_DUAL_dom"/>
</dbReference>
<dbReference type="PROSITE" id="PS50054">
    <property type="entry name" value="TYR_PHOSPHATASE_DUAL"/>
    <property type="match status" value="1"/>
</dbReference>
<sequence length="639" mass="71654">MSVVGSKSCIFSLSSHFRENDKSSRLNSINKPSIDPRRFPRNLGVTCKISGRNGAEEIPGKNGVSLSSKNKMEDYNTAMKRLMRSPYEYHHDLGMNYTLIRDELIVGSQPQKPEDIDHLKKEENVAYILNLQQDKDIEYWGIDLDSIVKRCKDLGIRHMRRPAKDFDPLSLRSQLPKAVSSLEWAVSEGKGRVYVHCTAGLGRAPAVSIAYMYWFCDMNLNTAYDALVSKRPCGPNKGAIRGATYDLAKNDPWKEPFESLPENAFEDIADWERKLIQERGKKGPNQDAMIVLENFGSMEDTVFCGVFDGHGPYGHIIAKRVRDLLPLKLGSHLESYLSCEEVLKEISLNTADRMTSGSLVQISANGESRVYNKDQDMVQMLLISIVKAYRFMDKELKMQVDVDCFCSGTTAVTMVKQGQHLVVGNIGDSRAVLGTRNKENKLVHFQLTEDLKPDVPAEAARIKRCRGRIFALRDEPGVAHLWLPNHNSHVLAMARAFGDFCLKDFGLIYVPDVSYRRLTEKDEFVVLATDWIWDVLTNEEVVEIVAKAPTRCTAGRALVEATVRNWRWKFPTSKVDDCAVVCLFLDSKPDKLSIASFSVDKHISNGLTEPDTTSTSTPGSGTESPELNGVEESTESTHS</sequence>
<dbReference type="InterPro" id="IPR036457">
    <property type="entry name" value="PPM-type-like_dom_sf"/>
</dbReference>
<dbReference type="Pfam" id="PF00782">
    <property type="entry name" value="DSPc"/>
    <property type="match status" value="1"/>
</dbReference>
<dbReference type="SUPFAM" id="SSF81606">
    <property type="entry name" value="PP2C-like"/>
    <property type="match status" value="1"/>
</dbReference>
<keyword evidence="1" id="KW-0378">Hydrolase</keyword>
<dbReference type="PROSITE" id="PS50056">
    <property type="entry name" value="TYR_PHOSPHATASE_2"/>
    <property type="match status" value="1"/>
</dbReference>
<dbReference type="AlphaFoldDB" id="A0A816LP29"/>
<evidence type="ECO:0000256" key="4">
    <source>
        <dbReference type="SAM" id="MobiDB-lite"/>
    </source>
</evidence>
<name>A0A816LP29_BRANA</name>
<protein>
    <submittedName>
        <fullName evidence="8">(rape) hypothetical protein</fullName>
    </submittedName>
</protein>
<dbReference type="InterPro" id="IPR001932">
    <property type="entry name" value="PPM-type_phosphatase-like_dom"/>
</dbReference>
<dbReference type="PANTHER" id="PTHR46642">
    <property type="entry name" value="DUAL SPECIFICITY PHOSPHATASE, SUBGROUP, CATALYTIC DOMAIN"/>
    <property type="match status" value="1"/>
</dbReference>
<keyword evidence="3" id="KW-0119">Carbohydrate metabolism</keyword>
<evidence type="ECO:0000256" key="3">
    <source>
        <dbReference type="ARBA" id="ARBA00023277"/>
    </source>
</evidence>
<dbReference type="PROSITE" id="PS51746">
    <property type="entry name" value="PPM_2"/>
    <property type="match status" value="1"/>
</dbReference>
<dbReference type="EMBL" id="HG994369">
    <property type="protein sequence ID" value="CAF1935480.1"/>
    <property type="molecule type" value="Genomic_DNA"/>
</dbReference>
<dbReference type="GO" id="GO:0004721">
    <property type="term" value="F:phosphoprotein phosphatase activity"/>
    <property type="evidence" value="ECO:0007669"/>
    <property type="project" value="UniProtKB-KW"/>
</dbReference>
<keyword evidence="2" id="KW-0904">Protein phosphatase</keyword>
<evidence type="ECO:0000313" key="8">
    <source>
        <dbReference type="EMBL" id="CAF1935480.1"/>
    </source>
</evidence>
<dbReference type="InterPro" id="IPR000387">
    <property type="entry name" value="Tyr_Pase_dom"/>
</dbReference>
<evidence type="ECO:0000259" key="5">
    <source>
        <dbReference type="PROSITE" id="PS50054"/>
    </source>
</evidence>
<proteinExistence type="predicted"/>
<evidence type="ECO:0000259" key="6">
    <source>
        <dbReference type="PROSITE" id="PS50056"/>
    </source>
</evidence>
<dbReference type="CDD" id="cd00143">
    <property type="entry name" value="PP2Cc"/>
    <property type="match status" value="1"/>
</dbReference>
<dbReference type="Gene3D" id="3.60.40.10">
    <property type="entry name" value="PPM-type phosphatase domain"/>
    <property type="match status" value="1"/>
</dbReference>
<reference evidence="8" key="1">
    <citation type="submission" date="2021-01" db="EMBL/GenBank/DDBJ databases">
        <authorList>
            <consortium name="Genoscope - CEA"/>
            <person name="William W."/>
        </authorList>
    </citation>
    <scope>NUCLEOTIDE SEQUENCE</scope>
</reference>
<dbReference type="FunFam" id="3.90.190.10:FF:000075">
    <property type="entry name" value="Phosphoglucan phosphatase LSF2, chloroplastic"/>
    <property type="match status" value="1"/>
</dbReference>
<dbReference type="Gene3D" id="3.90.190.10">
    <property type="entry name" value="Protein tyrosine phosphatase superfamily"/>
    <property type="match status" value="1"/>
</dbReference>
<gene>
    <name evidence="8" type="ORF">DARMORV10_C05P57120.1</name>
</gene>
<dbReference type="SUPFAM" id="SSF52799">
    <property type="entry name" value="(Phosphotyrosine protein) phosphatases II"/>
    <property type="match status" value="1"/>
</dbReference>
<feature type="compositionally biased region" description="Low complexity" evidence="4">
    <location>
        <begin position="606"/>
        <end position="626"/>
    </location>
</feature>
<dbReference type="Proteomes" id="UP001295469">
    <property type="component" value="Chromosome C05"/>
</dbReference>
<evidence type="ECO:0000256" key="1">
    <source>
        <dbReference type="ARBA" id="ARBA00022801"/>
    </source>
</evidence>
<feature type="domain" description="Tyrosine specific protein phosphatases" evidence="6">
    <location>
        <begin position="173"/>
        <end position="232"/>
    </location>
</feature>
<dbReference type="SMART" id="SM00332">
    <property type="entry name" value="PP2Cc"/>
    <property type="match status" value="1"/>
</dbReference>
<evidence type="ECO:0000259" key="7">
    <source>
        <dbReference type="PROSITE" id="PS51746"/>
    </source>
</evidence>
<dbReference type="PANTHER" id="PTHR46642:SF2">
    <property type="entry name" value="PHOSPHOGLUCAN PHOSPHATASE LSF2, CHLOROPLASTIC"/>
    <property type="match status" value="1"/>
</dbReference>
<evidence type="ECO:0000256" key="2">
    <source>
        <dbReference type="ARBA" id="ARBA00022912"/>
    </source>
</evidence>
<dbReference type="InterPro" id="IPR045204">
    <property type="entry name" value="DSP_laforin-like"/>
</dbReference>
<dbReference type="CDD" id="cd14526">
    <property type="entry name" value="DSP_laforin-like"/>
    <property type="match status" value="1"/>
</dbReference>
<dbReference type="GO" id="GO:0005737">
    <property type="term" value="C:cytoplasm"/>
    <property type="evidence" value="ECO:0007669"/>
    <property type="project" value="UniProtKB-ARBA"/>
</dbReference>
<dbReference type="InterPro" id="IPR029021">
    <property type="entry name" value="Prot-tyrosine_phosphatase-like"/>
</dbReference>
<dbReference type="GO" id="GO:0019203">
    <property type="term" value="F:carbohydrate phosphatase activity"/>
    <property type="evidence" value="ECO:0007669"/>
    <property type="project" value="InterPro"/>
</dbReference>
<feature type="region of interest" description="Disordered" evidence="4">
    <location>
        <begin position="604"/>
        <end position="639"/>
    </location>
</feature>
<organism evidence="8">
    <name type="scientific">Brassica napus</name>
    <name type="common">Rape</name>
    <dbReference type="NCBI Taxonomy" id="3708"/>
    <lineage>
        <taxon>Eukaryota</taxon>
        <taxon>Viridiplantae</taxon>
        <taxon>Streptophyta</taxon>
        <taxon>Embryophyta</taxon>
        <taxon>Tracheophyta</taxon>
        <taxon>Spermatophyta</taxon>
        <taxon>Magnoliopsida</taxon>
        <taxon>eudicotyledons</taxon>
        <taxon>Gunneridae</taxon>
        <taxon>Pentapetalae</taxon>
        <taxon>rosids</taxon>
        <taxon>malvids</taxon>
        <taxon>Brassicales</taxon>
        <taxon>Brassicaceae</taxon>
        <taxon>Brassiceae</taxon>
        <taxon>Brassica</taxon>
    </lineage>
</organism>
<accession>A0A816LP29</accession>
<dbReference type="GO" id="GO:0044042">
    <property type="term" value="P:glucan metabolic process"/>
    <property type="evidence" value="ECO:0007669"/>
    <property type="project" value="UniProtKB-ARBA"/>
</dbReference>
<dbReference type="InterPro" id="IPR000340">
    <property type="entry name" value="Dual-sp_phosphatase_cat-dom"/>
</dbReference>